<accession>A0A936ZFA3</accession>
<keyword evidence="6" id="KW-1185">Reference proteome</keyword>
<name>A0A936ZFA3_9BURK</name>
<dbReference type="Proteomes" id="UP000613011">
    <property type="component" value="Unassembled WGS sequence"/>
</dbReference>
<dbReference type="SMART" id="SM00347">
    <property type="entry name" value="HTH_MARR"/>
    <property type="match status" value="1"/>
</dbReference>
<evidence type="ECO:0000256" key="2">
    <source>
        <dbReference type="ARBA" id="ARBA00023125"/>
    </source>
</evidence>
<dbReference type="InterPro" id="IPR036388">
    <property type="entry name" value="WH-like_DNA-bd_sf"/>
</dbReference>
<dbReference type="PANTHER" id="PTHR42756">
    <property type="entry name" value="TRANSCRIPTIONAL REGULATOR, MARR"/>
    <property type="match status" value="1"/>
</dbReference>
<proteinExistence type="predicted"/>
<dbReference type="GO" id="GO:0003677">
    <property type="term" value="F:DNA binding"/>
    <property type="evidence" value="ECO:0007669"/>
    <property type="project" value="UniProtKB-KW"/>
</dbReference>
<dbReference type="PROSITE" id="PS01117">
    <property type="entry name" value="HTH_MARR_1"/>
    <property type="match status" value="1"/>
</dbReference>
<organism evidence="5 6">
    <name type="scientific">Ramlibacter aurantiacus</name>
    <dbReference type="NCBI Taxonomy" id="2801330"/>
    <lineage>
        <taxon>Bacteria</taxon>
        <taxon>Pseudomonadati</taxon>
        <taxon>Pseudomonadota</taxon>
        <taxon>Betaproteobacteria</taxon>
        <taxon>Burkholderiales</taxon>
        <taxon>Comamonadaceae</taxon>
        <taxon>Ramlibacter</taxon>
    </lineage>
</organism>
<protein>
    <submittedName>
        <fullName evidence="5">MarR family transcriptional regulator</fullName>
    </submittedName>
</protein>
<dbReference type="EMBL" id="JAEQNA010000001">
    <property type="protein sequence ID" value="MBL0419218.1"/>
    <property type="molecule type" value="Genomic_DNA"/>
</dbReference>
<dbReference type="PROSITE" id="PS50995">
    <property type="entry name" value="HTH_MARR_2"/>
    <property type="match status" value="1"/>
</dbReference>
<evidence type="ECO:0000313" key="6">
    <source>
        <dbReference type="Proteomes" id="UP000613011"/>
    </source>
</evidence>
<feature type="domain" description="HTH marR-type" evidence="4">
    <location>
        <begin position="29"/>
        <end position="161"/>
    </location>
</feature>
<evidence type="ECO:0000256" key="1">
    <source>
        <dbReference type="ARBA" id="ARBA00023015"/>
    </source>
</evidence>
<evidence type="ECO:0000313" key="5">
    <source>
        <dbReference type="EMBL" id="MBL0419218.1"/>
    </source>
</evidence>
<evidence type="ECO:0000259" key="4">
    <source>
        <dbReference type="PROSITE" id="PS50995"/>
    </source>
</evidence>
<comment type="caution">
    <text evidence="5">The sequence shown here is derived from an EMBL/GenBank/DDBJ whole genome shotgun (WGS) entry which is preliminary data.</text>
</comment>
<keyword evidence="2" id="KW-0238">DNA-binding</keyword>
<dbReference type="InterPro" id="IPR023187">
    <property type="entry name" value="Tscrpt_reg_MarR-type_CS"/>
</dbReference>
<keyword evidence="1" id="KW-0805">Transcription regulation</keyword>
<evidence type="ECO:0000256" key="3">
    <source>
        <dbReference type="ARBA" id="ARBA00023163"/>
    </source>
</evidence>
<dbReference type="InterPro" id="IPR000835">
    <property type="entry name" value="HTH_MarR-typ"/>
</dbReference>
<reference evidence="5" key="1">
    <citation type="submission" date="2021-01" db="EMBL/GenBank/DDBJ databases">
        <title>Ramlibacter sp. strain AW1 16S ribosomal RNA gene Genome sequencing and assembly.</title>
        <authorList>
            <person name="Kang M."/>
        </authorList>
    </citation>
    <scope>NUCLEOTIDE SEQUENCE</scope>
    <source>
        <strain evidence="5">AW1</strain>
    </source>
</reference>
<dbReference type="InterPro" id="IPR036390">
    <property type="entry name" value="WH_DNA-bd_sf"/>
</dbReference>
<keyword evidence="3" id="KW-0804">Transcription</keyword>
<dbReference type="RefSeq" id="WP_201682267.1">
    <property type="nucleotide sequence ID" value="NZ_JAEQNA010000001.1"/>
</dbReference>
<dbReference type="Pfam" id="PF12802">
    <property type="entry name" value="MarR_2"/>
    <property type="match status" value="1"/>
</dbReference>
<dbReference type="SUPFAM" id="SSF46785">
    <property type="entry name" value="Winged helix' DNA-binding domain"/>
    <property type="match status" value="1"/>
</dbReference>
<dbReference type="PANTHER" id="PTHR42756:SF1">
    <property type="entry name" value="TRANSCRIPTIONAL REPRESSOR OF EMRAB OPERON"/>
    <property type="match status" value="1"/>
</dbReference>
<dbReference type="GO" id="GO:0003700">
    <property type="term" value="F:DNA-binding transcription factor activity"/>
    <property type="evidence" value="ECO:0007669"/>
    <property type="project" value="InterPro"/>
</dbReference>
<sequence length="171" mass="18739">MKPKAAPSAPRKPAVKAAAAGTDADFDLNHFLPHKLSVLSRLTQDLLAATLGRSGMTVAQWRVYVCLSAQGPCHLNGIAEFTRLPQSSLSRSIAQMAERGLVQNARDENDRRIARIELTEQGRAHLARLTAEIQASCDSVFAMDDEKASRLFHRTIDELVARLNERVHGAS</sequence>
<gene>
    <name evidence="5" type="ORF">JI739_02550</name>
</gene>
<dbReference type="Gene3D" id="1.10.10.10">
    <property type="entry name" value="Winged helix-like DNA-binding domain superfamily/Winged helix DNA-binding domain"/>
    <property type="match status" value="1"/>
</dbReference>
<dbReference type="AlphaFoldDB" id="A0A936ZFA3"/>